<proteinExistence type="predicted"/>
<evidence type="ECO:0000256" key="5">
    <source>
        <dbReference type="ARBA" id="ARBA00023136"/>
    </source>
</evidence>
<evidence type="ECO:0000256" key="6">
    <source>
        <dbReference type="SAM" id="MobiDB-lite"/>
    </source>
</evidence>
<evidence type="ECO:0000256" key="1">
    <source>
        <dbReference type="ARBA" id="ARBA00004651"/>
    </source>
</evidence>
<feature type="transmembrane region" description="Helical" evidence="7">
    <location>
        <begin position="234"/>
        <end position="267"/>
    </location>
</feature>
<feature type="transmembrane region" description="Helical" evidence="7">
    <location>
        <begin position="12"/>
        <end position="29"/>
    </location>
</feature>
<keyword evidence="5 7" id="KW-0472">Membrane</keyword>
<evidence type="ECO:0000256" key="3">
    <source>
        <dbReference type="ARBA" id="ARBA00022692"/>
    </source>
</evidence>
<dbReference type="PANTHER" id="PTHR39087">
    <property type="entry name" value="UPF0104 MEMBRANE PROTEIN MJ1595"/>
    <property type="match status" value="1"/>
</dbReference>
<comment type="subcellular location">
    <subcellularLocation>
        <location evidence="1">Cell membrane</location>
        <topology evidence="1">Multi-pass membrane protein</topology>
    </subcellularLocation>
</comment>
<evidence type="ECO:0000313" key="9">
    <source>
        <dbReference type="Proteomes" id="UP000254118"/>
    </source>
</evidence>
<feature type="transmembrane region" description="Helical" evidence="7">
    <location>
        <begin position="156"/>
        <end position="180"/>
    </location>
</feature>
<dbReference type="GO" id="GO:0005886">
    <property type="term" value="C:plasma membrane"/>
    <property type="evidence" value="ECO:0007669"/>
    <property type="project" value="UniProtKB-SubCell"/>
</dbReference>
<comment type="caution">
    <text evidence="8">The sequence shown here is derived from an EMBL/GenBank/DDBJ whole genome shotgun (WGS) entry which is preliminary data.</text>
</comment>
<dbReference type="AlphaFoldDB" id="A0AA46GZF6"/>
<name>A0AA46GZF6_9MICO</name>
<accession>A0AA46GZF6</accession>
<keyword evidence="4 7" id="KW-1133">Transmembrane helix</keyword>
<evidence type="ECO:0000313" key="8">
    <source>
        <dbReference type="EMBL" id="STD03354.1"/>
    </source>
</evidence>
<dbReference type="Proteomes" id="UP000254118">
    <property type="component" value="Unassembled WGS sequence"/>
</dbReference>
<dbReference type="InterPro" id="IPR022791">
    <property type="entry name" value="L-PG_synthase/AglD"/>
</dbReference>
<reference evidence="8 9" key="1">
    <citation type="submission" date="2018-06" db="EMBL/GenBank/DDBJ databases">
        <authorList>
            <consortium name="Pathogen Informatics"/>
            <person name="Doyle S."/>
        </authorList>
    </citation>
    <scope>NUCLEOTIDE SEQUENCE [LARGE SCALE GENOMIC DNA]</scope>
    <source>
        <strain evidence="8 9">NCTC7915</strain>
    </source>
</reference>
<feature type="region of interest" description="Disordered" evidence="6">
    <location>
        <begin position="358"/>
        <end position="380"/>
    </location>
</feature>
<feature type="transmembrane region" description="Helical" evidence="7">
    <location>
        <begin position="49"/>
        <end position="66"/>
    </location>
</feature>
<keyword evidence="2" id="KW-1003">Cell membrane</keyword>
<keyword evidence="3 7" id="KW-0812">Transmembrane</keyword>
<dbReference type="PANTHER" id="PTHR39087:SF2">
    <property type="entry name" value="UPF0104 MEMBRANE PROTEIN MJ1595"/>
    <property type="match status" value="1"/>
</dbReference>
<feature type="transmembrane region" description="Helical" evidence="7">
    <location>
        <begin position="130"/>
        <end position="149"/>
    </location>
</feature>
<evidence type="ECO:0000256" key="4">
    <source>
        <dbReference type="ARBA" id="ARBA00022989"/>
    </source>
</evidence>
<protein>
    <recommendedName>
        <fullName evidence="10">Flippase-like domain-containing protein</fullName>
    </recommendedName>
</protein>
<dbReference type="Pfam" id="PF03706">
    <property type="entry name" value="LPG_synthase_TM"/>
    <property type="match status" value="1"/>
</dbReference>
<feature type="transmembrane region" description="Helical" evidence="7">
    <location>
        <begin position="307"/>
        <end position="330"/>
    </location>
</feature>
<evidence type="ECO:0008006" key="10">
    <source>
        <dbReference type="Google" id="ProtNLM"/>
    </source>
</evidence>
<feature type="compositionally biased region" description="Polar residues" evidence="6">
    <location>
        <begin position="359"/>
        <end position="380"/>
    </location>
</feature>
<sequence>MTTPSTLLRSTLHTAASLSITIALLGWLLPTLTETTWTEILHTITGVGWLNFLGLLTLMMTGLYCYTFTLKASLPGLSHSQALTSNLAGSCISNILPAGGAFGTALNFAMWRSWGFEVTTITSSMLITTVWNILIRAALPVLAALLLLTHSTRLPATIWGGVALGALIGTITVTTGIALITSRRATTTLGTLADTINKHLRPNHHTHFATNALTLRTRIIGLAHDRWHQLTFGVVGFFAVYFLLFTACIALSGVHVSLPIAFAAFAIGRLSTAVPLTPGGLGIAEAGSAAVLIALEADPASTGAGVALFALFSHLLEIPFGAVGLTLWLVTRSRHTPTTTHNHAQRRIARARRKAARATSLTLGNTDEPPSSYPANNRST</sequence>
<organism evidence="8 9">
    <name type="scientific">Dermatophilus congolensis</name>
    <dbReference type="NCBI Taxonomy" id="1863"/>
    <lineage>
        <taxon>Bacteria</taxon>
        <taxon>Bacillati</taxon>
        <taxon>Actinomycetota</taxon>
        <taxon>Actinomycetes</taxon>
        <taxon>Micrococcales</taxon>
        <taxon>Dermatophilaceae</taxon>
        <taxon>Dermatophilus</taxon>
    </lineage>
</organism>
<evidence type="ECO:0000256" key="2">
    <source>
        <dbReference type="ARBA" id="ARBA00022475"/>
    </source>
</evidence>
<gene>
    <name evidence="8" type="ORF">NCTC7915_00077</name>
</gene>
<evidence type="ECO:0000256" key="7">
    <source>
        <dbReference type="SAM" id="Phobius"/>
    </source>
</evidence>
<dbReference type="EMBL" id="UFYA01000001">
    <property type="protein sequence ID" value="STD03354.1"/>
    <property type="molecule type" value="Genomic_DNA"/>
</dbReference>
<dbReference type="RefSeq" id="WP_181815974.1">
    <property type="nucleotide sequence ID" value="NZ_UFYA01000001.1"/>
</dbReference>